<comment type="caution">
    <text evidence="2">The sequence shown here is derived from an EMBL/GenBank/DDBJ whole genome shotgun (WGS) entry which is preliminary data.</text>
</comment>
<feature type="signal peptide" evidence="1">
    <location>
        <begin position="1"/>
        <end position="18"/>
    </location>
</feature>
<dbReference type="EMBL" id="JBBPBM010000093">
    <property type="protein sequence ID" value="KAK8509111.1"/>
    <property type="molecule type" value="Genomic_DNA"/>
</dbReference>
<protein>
    <recommendedName>
        <fullName evidence="4">Secreted protein</fullName>
    </recommendedName>
</protein>
<proteinExistence type="predicted"/>
<dbReference type="Proteomes" id="UP001472677">
    <property type="component" value="Unassembled WGS sequence"/>
</dbReference>
<organism evidence="2 3">
    <name type="scientific">Hibiscus sabdariffa</name>
    <name type="common">roselle</name>
    <dbReference type="NCBI Taxonomy" id="183260"/>
    <lineage>
        <taxon>Eukaryota</taxon>
        <taxon>Viridiplantae</taxon>
        <taxon>Streptophyta</taxon>
        <taxon>Embryophyta</taxon>
        <taxon>Tracheophyta</taxon>
        <taxon>Spermatophyta</taxon>
        <taxon>Magnoliopsida</taxon>
        <taxon>eudicotyledons</taxon>
        <taxon>Gunneridae</taxon>
        <taxon>Pentapetalae</taxon>
        <taxon>rosids</taxon>
        <taxon>malvids</taxon>
        <taxon>Malvales</taxon>
        <taxon>Malvaceae</taxon>
        <taxon>Malvoideae</taxon>
        <taxon>Hibiscus</taxon>
    </lineage>
</organism>
<evidence type="ECO:0000256" key="1">
    <source>
        <dbReference type="SAM" id="SignalP"/>
    </source>
</evidence>
<accession>A0ABR2BQ01</accession>
<reference evidence="2 3" key="1">
    <citation type="journal article" date="2024" name="G3 (Bethesda)">
        <title>Genome assembly of Hibiscus sabdariffa L. provides insights into metabolisms of medicinal natural products.</title>
        <authorList>
            <person name="Kim T."/>
        </authorList>
    </citation>
    <scope>NUCLEOTIDE SEQUENCE [LARGE SCALE GENOMIC DNA]</scope>
    <source>
        <strain evidence="2">TK-2024</strain>
        <tissue evidence="2">Old leaves</tissue>
    </source>
</reference>
<feature type="chain" id="PRO_5046853221" description="Secreted protein" evidence="1">
    <location>
        <begin position="19"/>
        <end position="67"/>
    </location>
</feature>
<sequence>MAVRGLFLLQFVAVDLYCNVKRSGVGSGQWGLGSRERDRLRPLCWAQHMSLDNGTGLDPPGTGLAAA</sequence>
<keyword evidence="1" id="KW-0732">Signal</keyword>
<name>A0ABR2BQ01_9ROSI</name>
<gene>
    <name evidence="2" type="ORF">V6N12_018199</name>
</gene>
<keyword evidence="3" id="KW-1185">Reference proteome</keyword>
<evidence type="ECO:0008006" key="4">
    <source>
        <dbReference type="Google" id="ProtNLM"/>
    </source>
</evidence>
<evidence type="ECO:0000313" key="3">
    <source>
        <dbReference type="Proteomes" id="UP001472677"/>
    </source>
</evidence>
<evidence type="ECO:0000313" key="2">
    <source>
        <dbReference type="EMBL" id="KAK8509111.1"/>
    </source>
</evidence>